<keyword evidence="1" id="KW-0732">Signal</keyword>
<feature type="chain" id="PRO_5047051234" evidence="1">
    <location>
        <begin position="24"/>
        <end position="146"/>
    </location>
</feature>
<evidence type="ECO:0000313" key="2">
    <source>
        <dbReference type="EMBL" id="MBD2187852.1"/>
    </source>
</evidence>
<evidence type="ECO:0000256" key="1">
    <source>
        <dbReference type="SAM" id="SignalP"/>
    </source>
</evidence>
<proteinExistence type="predicted"/>
<dbReference type="Proteomes" id="UP000642094">
    <property type="component" value="Unassembled WGS sequence"/>
</dbReference>
<comment type="caution">
    <text evidence="2">The sequence shown here is derived from an EMBL/GenBank/DDBJ whole genome shotgun (WGS) entry which is preliminary data.</text>
</comment>
<name>A0ABR7ZVL5_9CYAN</name>
<feature type="signal peptide" evidence="1">
    <location>
        <begin position="1"/>
        <end position="23"/>
    </location>
</feature>
<evidence type="ECO:0000313" key="3">
    <source>
        <dbReference type="Proteomes" id="UP000642094"/>
    </source>
</evidence>
<gene>
    <name evidence="2" type="ORF">H6F41_06825</name>
</gene>
<keyword evidence="3" id="KW-1185">Reference proteome</keyword>
<dbReference type="RefSeq" id="WP_190402721.1">
    <property type="nucleotide sequence ID" value="NZ_JACJQB010000009.1"/>
</dbReference>
<reference evidence="2 3" key="1">
    <citation type="journal article" date="2020" name="ISME J.">
        <title>Comparative genomics reveals insights into cyanobacterial evolution and habitat adaptation.</title>
        <authorList>
            <person name="Chen M.Y."/>
            <person name="Teng W.K."/>
            <person name="Zhao L."/>
            <person name="Hu C.X."/>
            <person name="Zhou Y.K."/>
            <person name="Han B.P."/>
            <person name="Song L.R."/>
            <person name="Shu W.S."/>
        </authorList>
    </citation>
    <scope>NUCLEOTIDE SEQUENCE [LARGE SCALE GENOMIC DNA]</scope>
    <source>
        <strain evidence="2 3">FACHB-723</strain>
    </source>
</reference>
<dbReference type="EMBL" id="JACJQB010000009">
    <property type="protein sequence ID" value="MBD2187852.1"/>
    <property type="molecule type" value="Genomic_DNA"/>
</dbReference>
<sequence length="146" mass="15876">MKKFLSSIIASTICLSAAFPAFAGQTPIGGSTSNAPSYSRVKFSLPDGRDPYSIELPSEIVARLNEILPSFRNGSFGSRLQFVVNLIFPNTELSDTLVVDVNSLGNAITAFNEALTPEFLNSLTPEQIAQLNDLANILKRLREQVK</sequence>
<accession>A0ABR7ZVL5</accession>
<organism evidence="2 3">
    <name type="scientific">Pseudanabaena mucicola FACHB-723</name>
    <dbReference type="NCBI Taxonomy" id="2692860"/>
    <lineage>
        <taxon>Bacteria</taxon>
        <taxon>Bacillati</taxon>
        <taxon>Cyanobacteriota</taxon>
        <taxon>Cyanophyceae</taxon>
        <taxon>Pseudanabaenales</taxon>
        <taxon>Pseudanabaenaceae</taxon>
        <taxon>Pseudanabaena</taxon>
    </lineage>
</organism>
<protein>
    <submittedName>
        <fullName evidence="2">Uncharacterized protein</fullName>
    </submittedName>
</protein>